<organism evidence="1">
    <name type="scientific">Phaffia rhodozyma</name>
    <name type="common">Yeast</name>
    <name type="synonym">Xanthophyllomyces dendrorhous</name>
    <dbReference type="NCBI Taxonomy" id="264483"/>
    <lineage>
        <taxon>Eukaryota</taxon>
        <taxon>Fungi</taxon>
        <taxon>Dikarya</taxon>
        <taxon>Basidiomycota</taxon>
        <taxon>Agaricomycotina</taxon>
        <taxon>Tremellomycetes</taxon>
        <taxon>Cystofilobasidiales</taxon>
        <taxon>Mrakiaceae</taxon>
        <taxon>Phaffia</taxon>
    </lineage>
</organism>
<reference evidence="1" key="1">
    <citation type="submission" date="2014-08" db="EMBL/GenBank/DDBJ databases">
        <authorList>
            <person name="Sharma Rahul"/>
            <person name="Thines Marco"/>
        </authorList>
    </citation>
    <scope>NUCLEOTIDE SEQUENCE</scope>
</reference>
<dbReference type="AlphaFoldDB" id="A0A0F7SVT9"/>
<protein>
    <submittedName>
        <fullName evidence="1">Uncharacterized protein</fullName>
    </submittedName>
</protein>
<proteinExistence type="predicted"/>
<accession>A0A0F7SVT9</accession>
<name>A0A0F7SVT9_PHARH</name>
<sequence>MFQSDPIEVSSVEGLERREPLQSIEHHGLATILSWSSSRSPAMTSSKRVCTLNYYMHLFIKSDTLLLDRTNSFLY</sequence>
<dbReference type="EMBL" id="LN483166">
    <property type="protein sequence ID" value="CED84824.1"/>
    <property type="molecule type" value="Genomic_DNA"/>
</dbReference>
<evidence type="ECO:0000313" key="1">
    <source>
        <dbReference type="EMBL" id="CED84824.1"/>
    </source>
</evidence>